<evidence type="ECO:0000259" key="5">
    <source>
        <dbReference type="PROSITE" id="PS50011"/>
    </source>
</evidence>
<evidence type="ECO:0000256" key="4">
    <source>
        <dbReference type="SAM" id="MobiDB-lite"/>
    </source>
</evidence>
<evidence type="ECO:0000313" key="6">
    <source>
        <dbReference type="EMBL" id="POG61651.1"/>
    </source>
</evidence>
<evidence type="ECO:0000256" key="1">
    <source>
        <dbReference type="ARBA" id="ARBA00004340"/>
    </source>
</evidence>
<dbReference type="AlphaFoldDB" id="A0A2P4P8D6"/>
<dbReference type="SUPFAM" id="SSF56112">
    <property type="entry name" value="Protein kinase-like (PK-like)"/>
    <property type="match status" value="1"/>
</dbReference>
<comment type="caution">
    <text evidence="6">The sequence shown here is derived from an EMBL/GenBank/DDBJ whole genome shotgun (WGS) entry which is preliminary data.</text>
</comment>
<dbReference type="InterPro" id="IPR040976">
    <property type="entry name" value="Pkinase_fungal"/>
</dbReference>
<dbReference type="Pfam" id="PF20147">
    <property type="entry name" value="Crinkler"/>
    <property type="match status" value="1"/>
</dbReference>
<dbReference type="GO" id="GO:0005576">
    <property type="term" value="C:extracellular region"/>
    <property type="evidence" value="ECO:0007669"/>
    <property type="project" value="UniProtKB-SubCell"/>
</dbReference>
<dbReference type="VEuPathDB" id="FungiDB:RhiirFUN_025322"/>
<evidence type="ECO:0000256" key="3">
    <source>
        <dbReference type="ARBA" id="ARBA00022525"/>
    </source>
</evidence>
<gene>
    <name evidence="6" type="ORF">GLOIN_2v1813290</name>
</gene>
<feature type="domain" description="Protein kinase" evidence="5">
    <location>
        <begin position="350"/>
        <end position="649"/>
    </location>
</feature>
<protein>
    <recommendedName>
        <fullName evidence="5">Protein kinase domain-containing protein</fullName>
    </recommendedName>
</protein>
<feature type="region of interest" description="Disordered" evidence="4">
    <location>
        <begin position="465"/>
        <end position="484"/>
    </location>
</feature>
<dbReference type="GO" id="GO:0004672">
    <property type="term" value="F:protein kinase activity"/>
    <property type="evidence" value="ECO:0007669"/>
    <property type="project" value="InterPro"/>
</dbReference>
<dbReference type="PANTHER" id="PTHR38248">
    <property type="entry name" value="FUNK1 6"/>
    <property type="match status" value="1"/>
</dbReference>
<name>A0A2P4P8D6_RHIID</name>
<dbReference type="Pfam" id="PF17667">
    <property type="entry name" value="Pkinase_fungal"/>
    <property type="match status" value="1"/>
</dbReference>
<comment type="subcellular location">
    <subcellularLocation>
        <location evidence="1">Host cell</location>
    </subcellularLocation>
    <subcellularLocation>
        <location evidence="2">Secreted</location>
    </subcellularLocation>
</comment>
<dbReference type="EMBL" id="AUPC02000331">
    <property type="protein sequence ID" value="POG61651.1"/>
    <property type="molecule type" value="Genomic_DNA"/>
</dbReference>
<dbReference type="GO" id="GO:0005524">
    <property type="term" value="F:ATP binding"/>
    <property type="evidence" value="ECO:0007669"/>
    <property type="project" value="InterPro"/>
</dbReference>
<dbReference type="PANTHER" id="PTHR38248:SF2">
    <property type="entry name" value="FUNK1 11"/>
    <property type="match status" value="1"/>
</dbReference>
<dbReference type="GO" id="GO:0043657">
    <property type="term" value="C:host cell"/>
    <property type="evidence" value="ECO:0007669"/>
    <property type="project" value="UniProtKB-SubCell"/>
</dbReference>
<evidence type="ECO:0000256" key="2">
    <source>
        <dbReference type="ARBA" id="ARBA00004613"/>
    </source>
</evidence>
<accession>A0A2P4P8D6</accession>
<dbReference type="PROSITE" id="PS50011">
    <property type="entry name" value="PROTEIN_KINASE_DOM"/>
    <property type="match status" value="1"/>
</dbReference>
<dbReference type="Proteomes" id="UP000018888">
    <property type="component" value="Unassembled WGS sequence"/>
</dbReference>
<sequence>MTYIAILHITIIRKYKIGNRVPEICSKLNLEIIIPILTTESRKIETNDHKVKLQCLVLPWGKGVHHKPLKQFTILPVNILASYSVGELKKAIYGEKPKAFTDFSVDELNLGLVSIFCNEIITLGTDPEAYVKIRLLEKRRLVPIENELKHVMHRDVDKFLDLLFLIIEEHKCVVGRILEEFHASCYPFFGRIGAVKRKPDIVLFNRNHVIQKRYEEVVYWSNIHVIEEIKRTCQSDNISTDLELAGYVWEIFGNQHNRRFVLGFTLCGGFMRVWLFDRSGGISLNRIDIYHDPTMFIRVITGFATMELFQLGYDTTIMDLLLRLGCIEIEKWDKQRPENKKTERFALIETIFHRAVISGRETICWRAYHLDEDGKEMTDKEFVIKDSWRSISRKNTEGNLLKKATNALKHIPDTQIVKYYHHEDVTLIDGNSQDKNVDDTFTYIRKQLHLFLDSISSNNMTTARENCSNENYTSDRSSGRSKSSGFFKEQNFYFVGKTQLREPEYRIYTRLITSTCGKPIYHFNDQVELLTALYDAIEGHRNLFRIANILHGDISLYNIMIGADGRGFIIDLDYAIDLGFDQSSATDCDQKKDAPCYRTGTLPFMAIEILNHNAKHTFQHDLEFFFYVLCWICSEYKGSRGKLRARDCK</sequence>
<dbReference type="Gene3D" id="1.10.510.10">
    <property type="entry name" value="Transferase(Phosphotransferase) domain 1"/>
    <property type="match status" value="1"/>
</dbReference>
<reference evidence="6 7" key="2">
    <citation type="journal article" date="2018" name="New Phytol.">
        <title>High intraspecific genome diversity in the model arbuscular mycorrhizal symbiont Rhizophagus irregularis.</title>
        <authorList>
            <person name="Chen E.C.H."/>
            <person name="Morin E."/>
            <person name="Beaudet D."/>
            <person name="Noel J."/>
            <person name="Yildirir G."/>
            <person name="Ndikumana S."/>
            <person name="Charron P."/>
            <person name="St-Onge C."/>
            <person name="Giorgi J."/>
            <person name="Kruger M."/>
            <person name="Marton T."/>
            <person name="Ropars J."/>
            <person name="Grigoriev I.V."/>
            <person name="Hainaut M."/>
            <person name="Henrissat B."/>
            <person name="Roux C."/>
            <person name="Martin F."/>
            <person name="Corradi N."/>
        </authorList>
    </citation>
    <scope>NUCLEOTIDE SEQUENCE [LARGE SCALE GENOMIC DNA]</scope>
    <source>
        <strain evidence="6 7">DAOM 197198</strain>
    </source>
</reference>
<dbReference type="InterPro" id="IPR000719">
    <property type="entry name" value="Prot_kinase_dom"/>
</dbReference>
<keyword evidence="3" id="KW-0964">Secreted</keyword>
<keyword evidence="7" id="KW-1185">Reference proteome</keyword>
<proteinExistence type="predicted"/>
<reference evidence="6 7" key="1">
    <citation type="journal article" date="2013" name="Proc. Natl. Acad. Sci. U.S.A.">
        <title>Genome of an arbuscular mycorrhizal fungus provides insight into the oldest plant symbiosis.</title>
        <authorList>
            <person name="Tisserant E."/>
            <person name="Malbreil M."/>
            <person name="Kuo A."/>
            <person name="Kohler A."/>
            <person name="Symeonidi A."/>
            <person name="Balestrini R."/>
            <person name="Charron P."/>
            <person name="Duensing N."/>
            <person name="Frei Dit Frey N."/>
            <person name="Gianinazzi-Pearson V."/>
            <person name="Gilbert L.B."/>
            <person name="Handa Y."/>
            <person name="Herr J.R."/>
            <person name="Hijri M."/>
            <person name="Koul R."/>
            <person name="Kawaguchi M."/>
            <person name="Krajinski F."/>
            <person name="Lammers P.J."/>
            <person name="Masclaux F.G."/>
            <person name="Murat C."/>
            <person name="Morin E."/>
            <person name="Ndikumana S."/>
            <person name="Pagni M."/>
            <person name="Petitpierre D."/>
            <person name="Requena N."/>
            <person name="Rosikiewicz P."/>
            <person name="Riley R."/>
            <person name="Saito K."/>
            <person name="San Clemente H."/>
            <person name="Shapiro H."/>
            <person name="van Tuinen D."/>
            <person name="Becard G."/>
            <person name="Bonfante P."/>
            <person name="Paszkowski U."/>
            <person name="Shachar-Hill Y.Y."/>
            <person name="Tuskan G.A."/>
            <person name="Young P.W."/>
            <person name="Sanders I.R."/>
            <person name="Henrissat B."/>
            <person name="Rensing S.A."/>
            <person name="Grigoriev I.V."/>
            <person name="Corradi N."/>
            <person name="Roux C."/>
            <person name="Martin F."/>
        </authorList>
    </citation>
    <scope>NUCLEOTIDE SEQUENCE [LARGE SCALE GENOMIC DNA]</scope>
    <source>
        <strain evidence="6 7">DAOM 197198</strain>
    </source>
</reference>
<feature type="compositionally biased region" description="Polar residues" evidence="4">
    <location>
        <begin position="465"/>
        <end position="475"/>
    </location>
</feature>
<evidence type="ECO:0000313" key="7">
    <source>
        <dbReference type="Proteomes" id="UP000018888"/>
    </source>
</evidence>
<dbReference type="InterPro" id="IPR011009">
    <property type="entry name" value="Kinase-like_dom_sf"/>
</dbReference>
<organism evidence="6 7">
    <name type="scientific">Rhizophagus irregularis (strain DAOM 181602 / DAOM 197198 / MUCL 43194)</name>
    <name type="common">Arbuscular mycorrhizal fungus</name>
    <name type="synonym">Glomus intraradices</name>
    <dbReference type="NCBI Taxonomy" id="747089"/>
    <lineage>
        <taxon>Eukaryota</taxon>
        <taxon>Fungi</taxon>
        <taxon>Fungi incertae sedis</taxon>
        <taxon>Mucoromycota</taxon>
        <taxon>Glomeromycotina</taxon>
        <taxon>Glomeromycetes</taxon>
        <taxon>Glomerales</taxon>
        <taxon>Glomeraceae</taxon>
        <taxon>Rhizophagus</taxon>
    </lineage>
</organism>
<dbReference type="InterPro" id="IPR045379">
    <property type="entry name" value="Crinkler_N"/>
</dbReference>